<dbReference type="InterPro" id="IPR013249">
    <property type="entry name" value="RNA_pol_sigma70_r4_t2"/>
</dbReference>
<dbReference type="Proteomes" id="UP001595683">
    <property type="component" value="Unassembled WGS sequence"/>
</dbReference>
<keyword evidence="4" id="KW-0804">Transcription</keyword>
<dbReference type="NCBIfam" id="TIGR02937">
    <property type="entry name" value="sigma70-ECF"/>
    <property type="match status" value="1"/>
</dbReference>
<evidence type="ECO:0000259" key="5">
    <source>
        <dbReference type="Pfam" id="PF08281"/>
    </source>
</evidence>
<dbReference type="InterPro" id="IPR013325">
    <property type="entry name" value="RNA_pol_sigma_r2"/>
</dbReference>
<dbReference type="InterPro" id="IPR013324">
    <property type="entry name" value="RNA_pol_sigma_r3/r4-like"/>
</dbReference>
<dbReference type="PANTHER" id="PTHR43133:SF62">
    <property type="entry name" value="RNA POLYMERASE SIGMA FACTOR SIGZ"/>
    <property type="match status" value="1"/>
</dbReference>
<evidence type="ECO:0000256" key="2">
    <source>
        <dbReference type="ARBA" id="ARBA00023015"/>
    </source>
</evidence>
<evidence type="ECO:0000256" key="3">
    <source>
        <dbReference type="ARBA" id="ARBA00023082"/>
    </source>
</evidence>
<keyword evidence="2" id="KW-0805">Transcription regulation</keyword>
<evidence type="ECO:0000313" key="6">
    <source>
        <dbReference type="EMBL" id="MFC3673625.1"/>
    </source>
</evidence>
<dbReference type="Pfam" id="PF08281">
    <property type="entry name" value="Sigma70_r4_2"/>
    <property type="match status" value="1"/>
</dbReference>
<feature type="domain" description="RNA polymerase sigma factor 70 region 4 type 2" evidence="5">
    <location>
        <begin position="123"/>
        <end position="167"/>
    </location>
</feature>
<dbReference type="EMBL" id="JBHRYE010000049">
    <property type="protein sequence ID" value="MFC3673625.1"/>
    <property type="molecule type" value="Genomic_DNA"/>
</dbReference>
<dbReference type="RefSeq" id="WP_229815359.1">
    <property type="nucleotide sequence ID" value="NZ_BMZP01000012.1"/>
</dbReference>
<name>A0ABV7V8A6_9SPHN</name>
<dbReference type="Gene3D" id="1.10.10.10">
    <property type="entry name" value="Winged helix-like DNA-binding domain superfamily/Winged helix DNA-binding domain"/>
    <property type="match status" value="1"/>
</dbReference>
<keyword evidence="7" id="KW-1185">Reference proteome</keyword>
<organism evidence="6 7">
    <name type="scientific">Novosphingobium pokkalii</name>
    <dbReference type="NCBI Taxonomy" id="1770194"/>
    <lineage>
        <taxon>Bacteria</taxon>
        <taxon>Pseudomonadati</taxon>
        <taxon>Pseudomonadota</taxon>
        <taxon>Alphaproteobacteria</taxon>
        <taxon>Sphingomonadales</taxon>
        <taxon>Sphingomonadaceae</taxon>
        <taxon>Novosphingobium</taxon>
    </lineage>
</organism>
<gene>
    <name evidence="6" type="ORF">ACFOOT_19560</name>
</gene>
<dbReference type="InterPro" id="IPR039425">
    <property type="entry name" value="RNA_pol_sigma-70-like"/>
</dbReference>
<evidence type="ECO:0000313" key="7">
    <source>
        <dbReference type="Proteomes" id="UP001595683"/>
    </source>
</evidence>
<comment type="similarity">
    <text evidence="1">Belongs to the sigma-70 factor family. ECF subfamily.</text>
</comment>
<proteinExistence type="inferred from homology"/>
<protein>
    <submittedName>
        <fullName evidence="6">RNA polymerase sigma factor</fullName>
    </submittedName>
</protein>
<evidence type="ECO:0000256" key="4">
    <source>
        <dbReference type="ARBA" id="ARBA00023163"/>
    </source>
</evidence>
<dbReference type="SUPFAM" id="SSF88946">
    <property type="entry name" value="Sigma2 domain of RNA polymerase sigma factors"/>
    <property type="match status" value="1"/>
</dbReference>
<dbReference type="CDD" id="cd06171">
    <property type="entry name" value="Sigma70_r4"/>
    <property type="match status" value="1"/>
</dbReference>
<comment type="caution">
    <text evidence="6">The sequence shown here is derived from an EMBL/GenBank/DDBJ whole genome shotgun (WGS) entry which is preliminary data.</text>
</comment>
<keyword evidence="3" id="KW-0731">Sigma factor</keyword>
<sequence>MEDGTGPDLRAQLERRRALAQWVAREIMPHEPRLRAWFVKRRIAPDVVDELMQDAYCRIAMLDTVDHIDCGHAYFFSICRNLLARRLKRQTVAPFEAISEIESYRDSGTPTPEEQVAARMAFERVRALLGQLPERCRRIVELRKIEGWSQKEIAAHMGITEKAVEKQVWVGVRAIREGWDRLEREADGLTTPLPAGRRAS</sequence>
<reference evidence="7" key="1">
    <citation type="journal article" date="2019" name="Int. J. Syst. Evol. Microbiol.">
        <title>The Global Catalogue of Microorganisms (GCM) 10K type strain sequencing project: providing services to taxonomists for standard genome sequencing and annotation.</title>
        <authorList>
            <consortium name="The Broad Institute Genomics Platform"/>
            <consortium name="The Broad Institute Genome Sequencing Center for Infectious Disease"/>
            <person name="Wu L."/>
            <person name="Ma J."/>
        </authorList>
    </citation>
    <scope>NUCLEOTIDE SEQUENCE [LARGE SCALE GENOMIC DNA]</scope>
    <source>
        <strain evidence="7">KCTC 42224</strain>
    </source>
</reference>
<evidence type="ECO:0000256" key="1">
    <source>
        <dbReference type="ARBA" id="ARBA00010641"/>
    </source>
</evidence>
<dbReference type="InterPro" id="IPR036388">
    <property type="entry name" value="WH-like_DNA-bd_sf"/>
</dbReference>
<dbReference type="SUPFAM" id="SSF88659">
    <property type="entry name" value="Sigma3 and sigma4 domains of RNA polymerase sigma factors"/>
    <property type="match status" value="1"/>
</dbReference>
<dbReference type="PANTHER" id="PTHR43133">
    <property type="entry name" value="RNA POLYMERASE ECF-TYPE SIGMA FACTO"/>
    <property type="match status" value="1"/>
</dbReference>
<dbReference type="InterPro" id="IPR014284">
    <property type="entry name" value="RNA_pol_sigma-70_dom"/>
</dbReference>
<accession>A0ABV7V8A6</accession>